<dbReference type="SUPFAM" id="SSF57884">
    <property type="entry name" value="Ada DNA repair protein, N-terminal domain (N-Ada 10)"/>
    <property type="match status" value="1"/>
</dbReference>
<protein>
    <submittedName>
        <fullName evidence="8">AraC family transcriptional regulator</fullName>
    </submittedName>
</protein>
<evidence type="ECO:0000256" key="1">
    <source>
        <dbReference type="ARBA" id="ARBA00001947"/>
    </source>
</evidence>
<gene>
    <name evidence="8" type="ORF">UQ68_03410</name>
</gene>
<dbReference type="InterPro" id="IPR035451">
    <property type="entry name" value="Ada-like_dom_sf"/>
</dbReference>
<dbReference type="EMBL" id="JYOM01000009">
    <property type="protein sequence ID" value="KKD47331.1"/>
    <property type="molecule type" value="Genomic_DNA"/>
</dbReference>
<organism evidence="8 9">
    <name type="scientific">Listeria seeligeri</name>
    <dbReference type="NCBI Taxonomy" id="1640"/>
    <lineage>
        <taxon>Bacteria</taxon>
        <taxon>Bacillati</taxon>
        <taxon>Bacillota</taxon>
        <taxon>Bacilli</taxon>
        <taxon>Bacillales</taxon>
        <taxon>Listeriaceae</taxon>
        <taxon>Listeria</taxon>
    </lineage>
</organism>
<evidence type="ECO:0000256" key="2">
    <source>
        <dbReference type="ARBA" id="ARBA00022603"/>
    </source>
</evidence>
<dbReference type="SUPFAM" id="SSF46689">
    <property type="entry name" value="Homeodomain-like"/>
    <property type="match status" value="2"/>
</dbReference>
<keyword evidence="2" id="KW-0808">Transferase</keyword>
<dbReference type="PANTHER" id="PTHR43280:SF28">
    <property type="entry name" value="HTH-TYPE TRANSCRIPTIONAL ACTIVATOR RHAS"/>
    <property type="match status" value="1"/>
</dbReference>
<dbReference type="InterPro" id="IPR004026">
    <property type="entry name" value="Ada_DNA_repair_Zn-bd"/>
</dbReference>
<comment type="caution">
    <text evidence="8">The sequence shown here is derived from an EMBL/GenBank/DDBJ whole genome shotgun (WGS) entry which is preliminary data.</text>
</comment>
<evidence type="ECO:0000313" key="8">
    <source>
        <dbReference type="EMBL" id="KKD47331.1"/>
    </source>
</evidence>
<dbReference type="Pfam" id="PF12833">
    <property type="entry name" value="HTH_18"/>
    <property type="match status" value="1"/>
</dbReference>
<dbReference type="InterPro" id="IPR020449">
    <property type="entry name" value="Tscrpt_reg_AraC-type_HTH"/>
</dbReference>
<dbReference type="InterPro" id="IPR018060">
    <property type="entry name" value="HTH_AraC"/>
</dbReference>
<evidence type="ECO:0000256" key="6">
    <source>
        <dbReference type="ARBA" id="ARBA00023163"/>
    </source>
</evidence>
<dbReference type="PANTHER" id="PTHR43280">
    <property type="entry name" value="ARAC-FAMILY TRANSCRIPTIONAL REGULATOR"/>
    <property type="match status" value="1"/>
</dbReference>
<keyword evidence="9" id="KW-1185">Reference proteome</keyword>
<dbReference type="SMART" id="SM00342">
    <property type="entry name" value="HTH_ARAC"/>
    <property type="match status" value="1"/>
</dbReference>
<dbReference type="Gene3D" id="1.10.10.60">
    <property type="entry name" value="Homeodomain-like"/>
    <property type="match status" value="2"/>
</dbReference>
<accession>A0ABR5EAI0</accession>
<dbReference type="Gene3D" id="3.40.10.10">
    <property type="entry name" value="DNA Methylphosphotriester Repair Domain"/>
    <property type="match status" value="1"/>
</dbReference>
<keyword evidence="3" id="KW-0805">Transcription regulation</keyword>
<evidence type="ECO:0000256" key="3">
    <source>
        <dbReference type="ARBA" id="ARBA00023015"/>
    </source>
</evidence>
<evidence type="ECO:0000313" key="9">
    <source>
        <dbReference type="Proteomes" id="UP000033536"/>
    </source>
</evidence>
<dbReference type="PIRSF" id="PIRSF000408">
    <property type="entry name" value="Alkyltransferas_AdaA"/>
    <property type="match status" value="1"/>
</dbReference>
<evidence type="ECO:0000256" key="4">
    <source>
        <dbReference type="ARBA" id="ARBA00023125"/>
    </source>
</evidence>
<dbReference type="Proteomes" id="UP000033536">
    <property type="component" value="Unassembled WGS sequence"/>
</dbReference>
<keyword evidence="4" id="KW-0238">DNA-binding</keyword>
<name>A0ABR5EAI0_LISSE</name>
<dbReference type="PROSITE" id="PS01124">
    <property type="entry name" value="HTH_ARAC_FAMILY_2"/>
    <property type="match status" value="1"/>
</dbReference>
<dbReference type="InterPro" id="IPR009057">
    <property type="entry name" value="Homeodomain-like_sf"/>
</dbReference>
<evidence type="ECO:0000256" key="5">
    <source>
        <dbReference type="ARBA" id="ARBA00023159"/>
    </source>
</evidence>
<comment type="cofactor">
    <cofactor evidence="1">
        <name>Zn(2+)</name>
        <dbReference type="ChEBI" id="CHEBI:29105"/>
    </cofactor>
</comment>
<dbReference type="InterPro" id="IPR016220">
    <property type="entry name" value="Me-P-triester_DNA_alkyl-Trfase"/>
</dbReference>
<keyword evidence="5" id="KW-0010">Activator</keyword>
<evidence type="ECO:0000259" key="7">
    <source>
        <dbReference type="PROSITE" id="PS01124"/>
    </source>
</evidence>
<dbReference type="Pfam" id="PF02805">
    <property type="entry name" value="Ada_Zn_binding"/>
    <property type="match status" value="1"/>
</dbReference>
<sequence length="186" mass="21272">MKLADYYLTKKRWLAISMNDKTADGEFFYGVTSTKIFCYPSCKSRLPKKENILIFKSAEEAISHGYRACKRCKSGGATLPDAEWIENIEAYIEENFAKALTLQTIAEDCHGSPYHLHRTFKRITQITPITFLENVRITYAKKLLQSSALSIEEIGKQSGFPNPSHFSTTFKRQTGLSPNHFRKAYQ</sequence>
<keyword evidence="6" id="KW-0804">Transcription</keyword>
<dbReference type="PRINTS" id="PR00032">
    <property type="entry name" value="HTHARAC"/>
</dbReference>
<keyword evidence="2" id="KW-0489">Methyltransferase</keyword>
<feature type="domain" description="HTH araC/xylS-type" evidence="7">
    <location>
        <begin position="86"/>
        <end position="184"/>
    </location>
</feature>
<proteinExistence type="predicted"/>
<reference evidence="8 9" key="1">
    <citation type="submission" date="2015-02" db="EMBL/GenBank/DDBJ databases">
        <title>Sequencing of Listeria spp. dairy environmental strains.</title>
        <authorList>
            <person name="Muhterem-Uyar M."/>
            <person name="Wagner M."/>
            <person name="Schmitz-Esser S."/>
            <person name="Stessl B."/>
        </authorList>
    </citation>
    <scope>NUCLEOTIDE SEQUENCE [LARGE SCALE GENOMIC DNA]</scope>
    <source>
        <strain evidence="8 9">7KSM</strain>
    </source>
</reference>